<evidence type="ECO:0000313" key="1">
    <source>
        <dbReference type="EMBL" id="EWH13277.1"/>
    </source>
</evidence>
<evidence type="ECO:0000313" key="2">
    <source>
        <dbReference type="Proteomes" id="UP000019275"/>
    </source>
</evidence>
<gene>
    <name evidence="1" type="ORF">KLA_10148</name>
</gene>
<proteinExistence type="predicted"/>
<accession>A0ABP3B7G3</accession>
<sequence>MKTTLYILLLISFGFLNAQKVVEKTVLNDHISLINIDTENCYQVTLETGKNEDVIVSANIEGEYKKDLVLEIKEEAASIFITTGFSPTFSNPNDKLSAHKVISISLHIIVPQYKNVKLYGKSSNIIASGNYKNLNITLLDGYCALQNITETITATTQSGNILVKSNNAVVKAATKYGKIHQDKLAKGNTNFNLSSITGDIHISKTK</sequence>
<dbReference type="EMBL" id="ARZX01000012">
    <property type="protein sequence ID" value="EWH13277.1"/>
    <property type="molecule type" value="Genomic_DNA"/>
</dbReference>
<evidence type="ECO:0008006" key="3">
    <source>
        <dbReference type="Google" id="ProtNLM"/>
    </source>
</evidence>
<dbReference type="Proteomes" id="UP000019275">
    <property type="component" value="Unassembled WGS sequence"/>
</dbReference>
<organism evidence="1 2">
    <name type="scientific">Cellulophaga geojensis KL-A</name>
    <dbReference type="NCBI Taxonomy" id="1328323"/>
    <lineage>
        <taxon>Bacteria</taxon>
        <taxon>Pseudomonadati</taxon>
        <taxon>Bacteroidota</taxon>
        <taxon>Flavobacteriia</taxon>
        <taxon>Flavobacteriales</taxon>
        <taxon>Flavobacteriaceae</taxon>
        <taxon>Cellulophaga</taxon>
    </lineage>
</organism>
<comment type="caution">
    <text evidence="1">The sequence shown here is derived from an EMBL/GenBank/DDBJ whole genome shotgun (WGS) entry which is preliminary data.</text>
</comment>
<protein>
    <recommendedName>
        <fullName evidence="3">Adhesin domain-containing protein</fullName>
    </recommendedName>
</protein>
<keyword evidence="2" id="KW-1185">Reference proteome</keyword>
<dbReference type="RefSeq" id="WP_013620649.1">
    <property type="nucleotide sequence ID" value="NZ_ARZX01000012.1"/>
</dbReference>
<reference evidence="1 2" key="1">
    <citation type="journal article" date="2014" name="Genome Announc.">
        <title>Draft Genome Sequence of the Carrageenan-Degrading Bacterium Cellulophaga sp. Strain KL-A, Isolated from Decaying Marine Algae.</title>
        <authorList>
            <person name="Shan D."/>
            <person name="Ying J."/>
            <person name="Li X."/>
            <person name="Gao Z."/>
            <person name="Wei G."/>
            <person name="Shao Z."/>
        </authorList>
    </citation>
    <scope>NUCLEOTIDE SEQUENCE [LARGE SCALE GENOMIC DNA]</scope>
    <source>
        <strain evidence="1 2">KL-A</strain>
    </source>
</reference>
<name>A0ABP3B7G3_9FLAO</name>